<dbReference type="PANTHER" id="PTHR43450:SF1">
    <property type="entry name" value="ASPARTATE--TRNA LIGASE, CYTOPLASMIC"/>
    <property type="match status" value="1"/>
</dbReference>
<dbReference type="PANTHER" id="PTHR43450">
    <property type="entry name" value="ASPARTYL-TRNA SYNTHETASE"/>
    <property type="match status" value="1"/>
</dbReference>
<dbReference type="PROSITE" id="PS50862">
    <property type="entry name" value="AA_TRNA_LIGASE_II"/>
    <property type="match status" value="1"/>
</dbReference>
<comment type="catalytic activity">
    <reaction evidence="11">
        <text>tRNA(Asp) + L-aspartate + ATP = L-aspartyl-tRNA(Asp) + AMP + diphosphate</text>
        <dbReference type="Rhea" id="RHEA:19649"/>
        <dbReference type="Rhea" id="RHEA-COMP:9660"/>
        <dbReference type="Rhea" id="RHEA-COMP:9678"/>
        <dbReference type="ChEBI" id="CHEBI:29991"/>
        <dbReference type="ChEBI" id="CHEBI:30616"/>
        <dbReference type="ChEBI" id="CHEBI:33019"/>
        <dbReference type="ChEBI" id="CHEBI:78442"/>
        <dbReference type="ChEBI" id="CHEBI:78516"/>
        <dbReference type="ChEBI" id="CHEBI:456215"/>
        <dbReference type="EC" id="6.1.1.12"/>
    </reaction>
</comment>
<organism evidence="13">
    <name type="scientific">Homalodisca liturata</name>
    <dbReference type="NCBI Taxonomy" id="320908"/>
    <lineage>
        <taxon>Eukaryota</taxon>
        <taxon>Metazoa</taxon>
        <taxon>Ecdysozoa</taxon>
        <taxon>Arthropoda</taxon>
        <taxon>Hexapoda</taxon>
        <taxon>Insecta</taxon>
        <taxon>Pterygota</taxon>
        <taxon>Neoptera</taxon>
        <taxon>Paraneoptera</taxon>
        <taxon>Hemiptera</taxon>
        <taxon>Auchenorrhyncha</taxon>
        <taxon>Membracoidea</taxon>
        <taxon>Cicadellidae</taxon>
        <taxon>Cicadellinae</taxon>
        <taxon>Proconiini</taxon>
        <taxon>Homalodisca</taxon>
    </lineage>
</organism>
<feature type="domain" description="Aminoacyl-transfer RNA synthetases class-II family profile" evidence="12">
    <location>
        <begin position="1"/>
        <end position="200"/>
    </location>
</feature>
<dbReference type="InterPro" id="IPR006195">
    <property type="entry name" value="aa-tRNA-synth_II"/>
</dbReference>
<evidence type="ECO:0000256" key="7">
    <source>
        <dbReference type="ARBA" id="ARBA00022741"/>
    </source>
</evidence>
<dbReference type="GO" id="GO:0005829">
    <property type="term" value="C:cytosol"/>
    <property type="evidence" value="ECO:0007669"/>
    <property type="project" value="TreeGrafter"/>
</dbReference>
<dbReference type="AlphaFoldDB" id="A0A1B6J586"/>
<proteinExistence type="inferred from homology"/>
<dbReference type="InterPro" id="IPR004523">
    <property type="entry name" value="Asp-tRNA_synthase_2"/>
</dbReference>
<dbReference type="Gene3D" id="3.30.930.10">
    <property type="entry name" value="Bira Bifunctional Protein, Domain 2"/>
    <property type="match status" value="1"/>
</dbReference>
<evidence type="ECO:0000259" key="12">
    <source>
        <dbReference type="PROSITE" id="PS50862"/>
    </source>
</evidence>
<evidence type="ECO:0000256" key="11">
    <source>
        <dbReference type="ARBA" id="ARBA00047904"/>
    </source>
</evidence>
<dbReference type="PRINTS" id="PR01042">
    <property type="entry name" value="TRNASYNTHASP"/>
</dbReference>
<evidence type="ECO:0000256" key="9">
    <source>
        <dbReference type="ARBA" id="ARBA00022917"/>
    </source>
</evidence>
<keyword evidence="7" id="KW-0547">Nucleotide-binding</keyword>
<evidence type="ECO:0000256" key="1">
    <source>
        <dbReference type="ARBA" id="ARBA00004496"/>
    </source>
</evidence>
<evidence type="ECO:0000256" key="6">
    <source>
        <dbReference type="ARBA" id="ARBA00022598"/>
    </source>
</evidence>
<evidence type="ECO:0000256" key="2">
    <source>
        <dbReference type="ARBA" id="ARBA00005312"/>
    </source>
</evidence>
<keyword evidence="6" id="KW-0436">Ligase</keyword>
<dbReference type="InterPro" id="IPR045864">
    <property type="entry name" value="aa-tRNA-synth_II/BPL/LPL"/>
</dbReference>
<dbReference type="GO" id="GO:0005524">
    <property type="term" value="F:ATP binding"/>
    <property type="evidence" value="ECO:0007669"/>
    <property type="project" value="UniProtKB-KW"/>
</dbReference>
<dbReference type="GO" id="GO:0006422">
    <property type="term" value="P:aspartyl-tRNA aminoacylation"/>
    <property type="evidence" value="ECO:0007669"/>
    <property type="project" value="InterPro"/>
</dbReference>
<comment type="subcellular location">
    <subcellularLocation>
        <location evidence="1">Cytoplasm</location>
    </subcellularLocation>
</comment>
<accession>A0A1B6J586</accession>
<dbReference type="Pfam" id="PF00152">
    <property type="entry name" value="tRNA-synt_2"/>
    <property type="match status" value="1"/>
</dbReference>
<keyword evidence="5" id="KW-0963">Cytoplasm</keyword>
<keyword evidence="10" id="KW-0030">Aminoacyl-tRNA synthetase</keyword>
<protein>
    <recommendedName>
        <fullName evidence="4">Aspartate--tRNA ligase, cytoplasmic</fullName>
        <ecNumber evidence="3">6.1.1.12</ecNumber>
    </recommendedName>
</protein>
<dbReference type="SUPFAM" id="SSF55681">
    <property type="entry name" value="Class II aaRS and biotin synthetases"/>
    <property type="match status" value="1"/>
</dbReference>
<reference evidence="13" key="1">
    <citation type="submission" date="2015-11" db="EMBL/GenBank/DDBJ databases">
        <title>De novo transcriptome assembly of four potential Pierce s Disease insect vectors from Arizona vineyards.</title>
        <authorList>
            <person name="Tassone E.E."/>
        </authorList>
    </citation>
    <scope>NUCLEOTIDE SEQUENCE</scope>
</reference>
<dbReference type="InterPro" id="IPR004364">
    <property type="entry name" value="Aa-tRNA-synt_II"/>
</dbReference>
<dbReference type="GO" id="GO:0017101">
    <property type="term" value="C:aminoacyl-tRNA synthetase multienzyme complex"/>
    <property type="evidence" value="ECO:0007669"/>
    <property type="project" value="TreeGrafter"/>
</dbReference>
<comment type="similarity">
    <text evidence="2">Belongs to the class-II aminoacyl-tRNA synthetase family. Type 2 subfamily.</text>
</comment>
<keyword evidence="8" id="KW-0067">ATP-binding</keyword>
<evidence type="ECO:0000256" key="5">
    <source>
        <dbReference type="ARBA" id="ARBA00022490"/>
    </source>
</evidence>
<dbReference type="GO" id="GO:0004815">
    <property type="term" value="F:aspartate-tRNA ligase activity"/>
    <property type="evidence" value="ECO:0007669"/>
    <property type="project" value="UniProtKB-EC"/>
</dbReference>
<evidence type="ECO:0000256" key="4">
    <source>
        <dbReference type="ARBA" id="ARBA00018853"/>
    </source>
</evidence>
<keyword evidence="9" id="KW-0648">Protein biosynthesis</keyword>
<sequence>MELEGHYHELVKFLYSILVHMFDTLKSEYSRELEIIREYRPFEDIKYGRDPVIITHHDAVDALRNEGVSIGYAEDFSREQEKILGRIVKEKHGVDMFVVTEYPEDVRAFYTYVDKKTGRTHSYDIILRGEEVLSGAQRITDYQDLREAIIKRGIALESVQFYLDCFKFGVPPHGGGGYGLERILKAYLDFDDIRYFALYPRDPSRLHP</sequence>
<dbReference type="GO" id="GO:0003723">
    <property type="term" value="F:RNA binding"/>
    <property type="evidence" value="ECO:0007669"/>
    <property type="project" value="TreeGrafter"/>
</dbReference>
<dbReference type="EMBL" id="GECU01013380">
    <property type="protein sequence ID" value="JAS94326.1"/>
    <property type="molecule type" value="Transcribed_RNA"/>
</dbReference>
<dbReference type="InterPro" id="IPR002312">
    <property type="entry name" value="Asp/Asn-tRNA-synth_IIb"/>
</dbReference>
<dbReference type="EC" id="6.1.1.12" evidence="3"/>
<name>A0A1B6J586_9HEMI</name>
<gene>
    <name evidence="13" type="ORF">g.1334</name>
</gene>
<evidence type="ECO:0000313" key="13">
    <source>
        <dbReference type="EMBL" id="JAS94326.1"/>
    </source>
</evidence>
<evidence type="ECO:0000256" key="3">
    <source>
        <dbReference type="ARBA" id="ARBA00012841"/>
    </source>
</evidence>
<evidence type="ECO:0000256" key="10">
    <source>
        <dbReference type="ARBA" id="ARBA00023146"/>
    </source>
</evidence>
<evidence type="ECO:0000256" key="8">
    <source>
        <dbReference type="ARBA" id="ARBA00022840"/>
    </source>
</evidence>